<protein>
    <submittedName>
        <fullName evidence="3">Uncharacterized protein</fullName>
    </submittedName>
</protein>
<name>A0A232F2Q9_9HYME</name>
<dbReference type="AlphaFoldDB" id="A0A232F2Q9"/>
<dbReference type="Proteomes" id="UP000215335">
    <property type="component" value="Unassembled WGS sequence"/>
</dbReference>
<evidence type="ECO:0000256" key="2">
    <source>
        <dbReference type="SAM" id="Phobius"/>
    </source>
</evidence>
<feature type="transmembrane region" description="Helical" evidence="2">
    <location>
        <begin position="12"/>
        <end position="34"/>
    </location>
</feature>
<comment type="caution">
    <text evidence="3">The sequence shown here is derived from an EMBL/GenBank/DDBJ whole genome shotgun (WGS) entry which is preliminary data.</text>
</comment>
<dbReference type="Pfam" id="PF06109">
    <property type="entry name" value="HlyE"/>
    <property type="match status" value="1"/>
</dbReference>
<keyword evidence="4" id="KW-1185">Reference proteome</keyword>
<feature type="region of interest" description="Disordered" evidence="1">
    <location>
        <begin position="127"/>
        <end position="158"/>
    </location>
</feature>
<dbReference type="GO" id="GO:0044179">
    <property type="term" value="P:hemolysis in another organism"/>
    <property type="evidence" value="ECO:0007669"/>
    <property type="project" value="InterPro"/>
</dbReference>
<evidence type="ECO:0000313" key="4">
    <source>
        <dbReference type="Proteomes" id="UP000215335"/>
    </source>
</evidence>
<keyword evidence="2" id="KW-0472">Membrane</keyword>
<keyword evidence="2" id="KW-0812">Transmembrane</keyword>
<keyword evidence="2" id="KW-1133">Transmembrane helix</keyword>
<proteinExistence type="predicted"/>
<dbReference type="EMBL" id="NNAY01001174">
    <property type="protein sequence ID" value="OXU24872.1"/>
    <property type="molecule type" value="Genomic_DNA"/>
</dbReference>
<sequence length="158" mass="17775">MNAIVESQKARQALIIAGVISLIFIMLDLLRVFVPLGLDEVIRRQRQATLFKRSSIFSMKKLINASTIATQVDVDLEEDKNNLYVLSGLVSPADRNKKMLLMDSPIMRARLVPSFRNAWGTNVKTNTPCGTGMARKNTNIQDTRESDVMPPKRVKRSD</sequence>
<gene>
    <name evidence="3" type="ORF">TSAR_011916</name>
</gene>
<evidence type="ECO:0000256" key="1">
    <source>
        <dbReference type="SAM" id="MobiDB-lite"/>
    </source>
</evidence>
<evidence type="ECO:0000313" key="3">
    <source>
        <dbReference type="EMBL" id="OXU24872.1"/>
    </source>
</evidence>
<organism evidence="3 4">
    <name type="scientific">Trichomalopsis sarcophagae</name>
    <dbReference type="NCBI Taxonomy" id="543379"/>
    <lineage>
        <taxon>Eukaryota</taxon>
        <taxon>Metazoa</taxon>
        <taxon>Ecdysozoa</taxon>
        <taxon>Arthropoda</taxon>
        <taxon>Hexapoda</taxon>
        <taxon>Insecta</taxon>
        <taxon>Pterygota</taxon>
        <taxon>Neoptera</taxon>
        <taxon>Endopterygota</taxon>
        <taxon>Hymenoptera</taxon>
        <taxon>Apocrita</taxon>
        <taxon>Proctotrupomorpha</taxon>
        <taxon>Chalcidoidea</taxon>
        <taxon>Pteromalidae</taxon>
        <taxon>Pteromalinae</taxon>
        <taxon>Trichomalopsis</taxon>
    </lineage>
</organism>
<accession>A0A232F2Q9</accession>
<reference evidence="3 4" key="1">
    <citation type="journal article" date="2017" name="Curr. Biol.">
        <title>The Evolution of Venom by Co-option of Single-Copy Genes.</title>
        <authorList>
            <person name="Martinson E.O."/>
            <person name="Mrinalini"/>
            <person name="Kelkar Y.D."/>
            <person name="Chang C.H."/>
            <person name="Werren J.H."/>
        </authorList>
    </citation>
    <scope>NUCLEOTIDE SEQUENCE [LARGE SCALE GENOMIC DNA]</scope>
    <source>
        <strain evidence="3 4">Alberta</strain>
        <tissue evidence="3">Whole body</tissue>
    </source>
</reference>
<dbReference type="InterPro" id="IPR027018">
    <property type="entry name" value="Hemolysin_E"/>
</dbReference>